<dbReference type="EMBL" id="AP024238">
    <property type="protein sequence ID" value="BCO25683.1"/>
    <property type="molecule type" value="Genomic_DNA"/>
</dbReference>
<keyword evidence="1" id="KW-0732">Signal</keyword>
<dbReference type="SUPFAM" id="SSF53474">
    <property type="entry name" value="alpha/beta-Hydrolases"/>
    <property type="match status" value="1"/>
</dbReference>
<reference evidence="2 3" key="1">
    <citation type="journal article" date="2021" name="Microbiol. Spectr.">
        <title>A Single Bacterium Capable of Oxidation and Reduction of Iron at Circumneutral pH.</title>
        <authorList>
            <person name="Kato S."/>
            <person name="Ohkuma M."/>
        </authorList>
    </citation>
    <scope>NUCLEOTIDE SEQUENCE [LARGE SCALE GENOMIC DNA]</scope>
    <source>
        <strain evidence="2 3">MIZ03</strain>
    </source>
</reference>
<feature type="signal peptide" evidence="1">
    <location>
        <begin position="1"/>
        <end position="22"/>
    </location>
</feature>
<keyword evidence="3" id="KW-1185">Reference proteome</keyword>
<sequence>MKITSALLAFFMALSFSSLSRANEVQVGHLERVETRGLFVPIYAVWNKSAVATVVLYSGGGGGFGKIGTDGWPSSMNFLIRSAKLFSVRPFNVILVGRATDVSSLDGLTRIGDDHDLDNQAIFRTIKAKSTAPIWLIGTSMGTISVTAAAIRDSGSNIAGIVLTSSVTAYRVKGAVPTQDLAKIKVPVLVLHHERDACKVCTPYEAKDIAGGLKNSPIKKTVLVSGGDGASGDPCEALHYHGFIGMERDAVDLIANWVIHPSM</sequence>
<gene>
    <name evidence="2" type="ORF">MIZ03_0562</name>
</gene>
<evidence type="ECO:0000256" key="1">
    <source>
        <dbReference type="SAM" id="SignalP"/>
    </source>
</evidence>
<evidence type="ECO:0000313" key="2">
    <source>
        <dbReference type="EMBL" id="BCO25683.1"/>
    </source>
</evidence>
<protein>
    <recommendedName>
        <fullName evidence="4">Alpha/beta hydrolase</fullName>
    </recommendedName>
</protein>
<dbReference type="InterPro" id="IPR029058">
    <property type="entry name" value="AB_hydrolase_fold"/>
</dbReference>
<feature type="chain" id="PRO_5046253909" description="Alpha/beta hydrolase" evidence="1">
    <location>
        <begin position="23"/>
        <end position="263"/>
    </location>
</feature>
<proteinExistence type="predicted"/>
<dbReference type="Proteomes" id="UP000824366">
    <property type="component" value="Chromosome"/>
</dbReference>
<organism evidence="2 3">
    <name type="scientific">Rhodoferax lithotrophicus</name>
    <dbReference type="NCBI Taxonomy" id="2798804"/>
    <lineage>
        <taxon>Bacteria</taxon>
        <taxon>Pseudomonadati</taxon>
        <taxon>Pseudomonadota</taxon>
        <taxon>Betaproteobacteria</taxon>
        <taxon>Burkholderiales</taxon>
        <taxon>Comamonadaceae</taxon>
        <taxon>Rhodoferax</taxon>
    </lineage>
</organism>
<dbReference type="Gene3D" id="3.40.50.1820">
    <property type="entry name" value="alpha/beta hydrolase"/>
    <property type="match status" value="1"/>
</dbReference>
<accession>A0ABM7MHL2</accession>
<evidence type="ECO:0000313" key="3">
    <source>
        <dbReference type="Proteomes" id="UP000824366"/>
    </source>
</evidence>
<evidence type="ECO:0008006" key="4">
    <source>
        <dbReference type="Google" id="ProtNLM"/>
    </source>
</evidence>
<name>A0ABM7MHL2_9BURK</name>